<dbReference type="RefSeq" id="WP_336351324.1">
    <property type="nucleotide sequence ID" value="NZ_JAZAQL010000003.1"/>
</dbReference>
<organism evidence="2 3">
    <name type="scientific">Halorubellus litoreus</name>
    <dbReference type="NCBI Taxonomy" id="755308"/>
    <lineage>
        <taxon>Archaea</taxon>
        <taxon>Methanobacteriati</taxon>
        <taxon>Methanobacteriota</taxon>
        <taxon>Stenosarchaea group</taxon>
        <taxon>Halobacteria</taxon>
        <taxon>Halobacteriales</taxon>
        <taxon>Halorubellaceae</taxon>
        <taxon>Halorubellus</taxon>
    </lineage>
</organism>
<reference evidence="2 3" key="1">
    <citation type="journal article" date="2019" name="Int. J. Syst. Evol. Microbiol.">
        <title>The Global Catalogue of Microorganisms (GCM) 10K type strain sequencing project: providing services to taxonomists for standard genome sequencing and annotation.</title>
        <authorList>
            <consortium name="The Broad Institute Genomics Platform"/>
            <consortium name="The Broad Institute Genome Sequencing Center for Infectious Disease"/>
            <person name="Wu L."/>
            <person name="Ma J."/>
        </authorList>
    </citation>
    <scope>NUCLEOTIDE SEQUENCE [LARGE SCALE GENOMIC DNA]</scope>
    <source>
        <strain evidence="2 3">GX26</strain>
    </source>
</reference>
<keyword evidence="3" id="KW-1185">Reference proteome</keyword>
<dbReference type="PANTHER" id="PTHR11011">
    <property type="entry name" value="MALE STERILITY PROTEIN 2-RELATED"/>
    <property type="match status" value="1"/>
</dbReference>
<evidence type="ECO:0000259" key="1">
    <source>
        <dbReference type="Pfam" id="PF07993"/>
    </source>
</evidence>
<dbReference type="InterPro" id="IPR026055">
    <property type="entry name" value="FAR"/>
</dbReference>
<feature type="domain" description="Thioester reductase (TE)" evidence="1">
    <location>
        <begin position="8"/>
        <end position="245"/>
    </location>
</feature>
<dbReference type="Proteomes" id="UP001596395">
    <property type="component" value="Unassembled WGS sequence"/>
</dbReference>
<dbReference type="InterPro" id="IPR013120">
    <property type="entry name" value="FAR_NAD-bd"/>
</dbReference>
<dbReference type="SUPFAM" id="SSF51735">
    <property type="entry name" value="NAD(P)-binding Rossmann-fold domains"/>
    <property type="match status" value="1"/>
</dbReference>
<accession>A0ABD5VJX7</accession>
<dbReference type="InterPro" id="IPR036291">
    <property type="entry name" value="NAD(P)-bd_dom_sf"/>
</dbReference>
<dbReference type="CDD" id="cd05263">
    <property type="entry name" value="MupV_like_SDR_e"/>
    <property type="match status" value="1"/>
</dbReference>
<comment type="caution">
    <text evidence="2">The sequence shown here is derived from an EMBL/GenBank/DDBJ whole genome shotgun (WGS) entry which is preliminary data.</text>
</comment>
<gene>
    <name evidence="2" type="ORF">ACFQGB_16025</name>
</gene>
<dbReference type="AlphaFoldDB" id="A0ABD5VJX7"/>
<name>A0ABD5VJX7_9EURY</name>
<evidence type="ECO:0000313" key="3">
    <source>
        <dbReference type="Proteomes" id="UP001596395"/>
    </source>
</evidence>
<sequence length="366" mass="40765">MSDDTVFLTGFPGFLGSALVDRLLSRGEHVTCLVQSKFRDLAEDRRDDLEREHGVDDAIALVEGDITEPDLGLPDDGEFARDALADRTTEVYHLAAVYDLGVDRDFAMAVNVDGTERVLDFCRACDPFDRLHYVSTCYVSGRYPGEFTEDMLVEGQSFNNHYESTKFLAEVRVQDAMDDGLPATVYRPSIAVGDSETGETQKYDGPYHVIRYFLDQPGVAVVPEFGDPGAVEVNVVPRDFVVDAIDAISAREDTRGEVYQLADPDPPSVAEMQAAFAAAANTWTVDVRFSKAAFQWLLREVDAFRDWTGIDPAIVDYFTHPTRYDTTEASAVLADEGIECPDFREYAPRLVDYVRRHPHVGNDAMT</sequence>
<dbReference type="PANTHER" id="PTHR11011:SF45">
    <property type="entry name" value="FATTY ACYL-COA REDUCTASE CG8306-RELATED"/>
    <property type="match status" value="1"/>
</dbReference>
<dbReference type="Pfam" id="PF07993">
    <property type="entry name" value="NAD_binding_4"/>
    <property type="match status" value="1"/>
</dbReference>
<evidence type="ECO:0000313" key="2">
    <source>
        <dbReference type="EMBL" id="MFC6954372.1"/>
    </source>
</evidence>
<dbReference type="EMBL" id="JBHSXN010000003">
    <property type="protein sequence ID" value="MFC6954372.1"/>
    <property type="molecule type" value="Genomic_DNA"/>
</dbReference>
<dbReference type="Gene3D" id="3.40.50.720">
    <property type="entry name" value="NAD(P)-binding Rossmann-like Domain"/>
    <property type="match status" value="1"/>
</dbReference>
<protein>
    <submittedName>
        <fullName evidence="2">SDR family oxidoreductase</fullName>
    </submittedName>
</protein>
<proteinExistence type="predicted"/>